<feature type="non-terminal residue" evidence="2">
    <location>
        <position position="85"/>
    </location>
</feature>
<feature type="compositionally biased region" description="Gly residues" evidence="1">
    <location>
        <begin position="75"/>
        <end position="85"/>
    </location>
</feature>
<dbReference type="EMBL" id="CADCTT010000307">
    <property type="protein sequence ID" value="CAA9323350.1"/>
    <property type="molecule type" value="Genomic_DNA"/>
</dbReference>
<dbReference type="AlphaFoldDB" id="A0A6J4L6A4"/>
<name>A0A6J4L6A4_9ACTN</name>
<protein>
    <submittedName>
        <fullName evidence="2">Uncharacterized protein</fullName>
    </submittedName>
</protein>
<gene>
    <name evidence="2" type="ORF">AVDCRST_MAG61-2410</name>
</gene>
<proteinExistence type="predicted"/>
<feature type="non-terminal residue" evidence="2">
    <location>
        <position position="1"/>
    </location>
</feature>
<evidence type="ECO:0000256" key="1">
    <source>
        <dbReference type="SAM" id="MobiDB-lite"/>
    </source>
</evidence>
<feature type="region of interest" description="Disordered" evidence="1">
    <location>
        <begin position="38"/>
        <end position="85"/>
    </location>
</feature>
<accession>A0A6J4L6A4</accession>
<reference evidence="2" key="1">
    <citation type="submission" date="2020-02" db="EMBL/GenBank/DDBJ databases">
        <authorList>
            <person name="Meier V. D."/>
        </authorList>
    </citation>
    <scope>NUCLEOTIDE SEQUENCE</scope>
    <source>
        <strain evidence="2">AVDCRST_MAG61</strain>
    </source>
</reference>
<organism evidence="2">
    <name type="scientific">uncultured Friedmanniella sp</name>
    <dbReference type="NCBI Taxonomy" id="335381"/>
    <lineage>
        <taxon>Bacteria</taxon>
        <taxon>Bacillati</taxon>
        <taxon>Actinomycetota</taxon>
        <taxon>Actinomycetes</taxon>
        <taxon>Propionibacteriales</taxon>
        <taxon>Nocardioidaceae</taxon>
        <taxon>Friedmanniella</taxon>
        <taxon>environmental samples</taxon>
    </lineage>
</organism>
<feature type="compositionally biased region" description="Basic residues" evidence="1">
    <location>
        <begin position="38"/>
        <end position="50"/>
    </location>
</feature>
<sequence length="85" mass="9003">AEGVPGPSSCQRSAFRAGPALACLRRRLRLLHHQRHLGRRAAASARRRRCPPGAVAAHRPGRPRHHRGAGTDRGAVGGAGRPAGR</sequence>
<feature type="compositionally biased region" description="Basic residues" evidence="1">
    <location>
        <begin position="59"/>
        <end position="68"/>
    </location>
</feature>
<evidence type="ECO:0000313" key="2">
    <source>
        <dbReference type="EMBL" id="CAA9323350.1"/>
    </source>
</evidence>